<sequence>MKTTTKSITILQPFQLAGMREPHAPGTFELQIDEYPIDVVWEAYHRTMTLVLSSNGLTEMWPISDEELQRISGVISPP</sequence>
<organism evidence="1 2">
    <name type="scientific">Rhizobium wenxiniae</name>
    <dbReference type="NCBI Taxonomy" id="1737357"/>
    <lineage>
        <taxon>Bacteria</taxon>
        <taxon>Pseudomonadati</taxon>
        <taxon>Pseudomonadota</taxon>
        <taxon>Alphaproteobacteria</taxon>
        <taxon>Hyphomicrobiales</taxon>
        <taxon>Rhizobiaceae</taxon>
        <taxon>Rhizobium/Agrobacterium group</taxon>
        <taxon>Rhizobium</taxon>
    </lineage>
</organism>
<dbReference type="EMBL" id="JACHEG010000008">
    <property type="protein sequence ID" value="MBB6165191.1"/>
    <property type="molecule type" value="Genomic_DNA"/>
</dbReference>
<proteinExistence type="predicted"/>
<dbReference type="Proteomes" id="UP000547879">
    <property type="component" value="Unassembled WGS sequence"/>
</dbReference>
<evidence type="ECO:0000313" key="1">
    <source>
        <dbReference type="EMBL" id="MBB6165191.1"/>
    </source>
</evidence>
<protein>
    <submittedName>
        <fullName evidence="1">Uncharacterized protein</fullName>
    </submittedName>
</protein>
<keyword evidence="2" id="KW-1185">Reference proteome</keyword>
<gene>
    <name evidence="1" type="ORF">HNQ72_005037</name>
</gene>
<comment type="caution">
    <text evidence="1">The sequence shown here is derived from an EMBL/GenBank/DDBJ whole genome shotgun (WGS) entry which is preliminary data.</text>
</comment>
<dbReference type="RefSeq" id="WP_093002955.1">
    <property type="nucleotide sequence ID" value="NZ_BMHW01000009.1"/>
</dbReference>
<dbReference type="AlphaFoldDB" id="A0A7X0D364"/>
<evidence type="ECO:0000313" key="2">
    <source>
        <dbReference type="Proteomes" id="UP000547879"/>
    </source>
</evidence>
<accession>A0A7X0D364</accession>
<reference evidence="1 2" key="1">
    <citation type="submission" date="2020-08" db="EMBL/GenBank/DDBJ databases">
        <title>Genomic Encyclopedia of Type Strains, Phase IV (KMG-IV): sequencing the most valuable type-strain genomes for metagenomic binning, comparative biology and taxonomic classification.</title>
        <authorList>
            <person name="Goeker M."/>
        </authorList>
    </citation>
    <scope>NUCLEOTIDE SEQUENCE [LARGE SCALE GENOMIC DNA]</scope>
    <source>
        <strain evidence="1 2">DSM 100734</strain>
    </source>
</reference>
<name>A0A7X0D364_9HYPH</name>